<dbReference type="InterPro" id="IPR011650">
    <property type="entry name" value="Peptidase_M20_dimer"/>
</dbReference>
<dbReference type="PIRSF" id="PIRSF005962">
    <property type="entry name" value="Pept_M20D_amidohydro"/>
    <property type="match status" value="1"/>
</dbReference>
<dbReference type="Pfam" id="PF01546">
    <property type="entry name" value="Peptidase_M20"/>
    <property type="match status" value="1"/>
</dbReference>
<dbReference type="EMBL" id="BAAAPH010000004">
    <property type="protein sequence ID" value="GAA1559281.1"/>
    <property type="molecule type" value="Genomic_DNA"/>
</dbReference>
<sequence>MAERNIWALLDQHLVDAAVLRRTLHQQPELSGDESLTRDLVLEALPGTATPTKVAETGAVLRIGGPGPCIGIRGEMDALPVTERSGVPWASRNPGVMHACGHDVHLAALAAVARTVQDIGVPVPLLVVLQPREETYPSGAKDIAEHGVLDTEDCAVMIGAHLQPALPAGVVACVPGGVNASSDEFEIVVRGESGHAAYPHLADDSLLALAETVVALQSVVSRSVDPMRSAVVGVSSFQAGQAANVVPDVARATGTIRALAPETRALLHERIVAVSENVARAHGCEAKVRITVGEPVLENDPRLVEMISAQLTAQNIPVSTDLRSLGADDFSYFAERMPSTMMFVGSEGNTSLHAPTFLPTDTDLRAVAQALLAGYLGATTLLTGTPSRRNTE</sequence>
<dbReference type="RefSeq" id="WP_344232634.1">
    <property type="nucleotide sequence ID" value="NZ_BAAAPH010000004.1"/>
</dbReference>
<name>A0ABN2CIW4_9ACTN</name>
<dbReference type="Gene3D" id="3.40.630.10">
    <property type="entry name" value="Zn peptidases"/>
    <property type="match status" value="1"/>
</dbReference>
<dbReference type="PANTHER" id="PTHR11014:SF63">
    <property type="entry name" value="METALLOPEPTIDASE, PUTATIVE (AFU_ORTHOLOGUE AFUA_6G09600)-RELATED"/>
    <property type="match status" value="1"/>
</dbReference>
<accession>A0ABN2CIW4</accession>
<dbReference type="SUPFAM" id="SSF55031">
    <property type="entry name" value="Bacterial exopeptidase dimerisation domain"/>
    <property type="match status" value="1"/>
</dbReference>
<dbReference type="PANTHER" id="PTHR11014">
    <property type="entry name" value="PEPTIDASE M20 FAMILY MEMBER"/>
    <property type="match status" value="1"/>
</dbReference>
<evidence type="ECO:0000313" key="3">
    <source>
        <dbReference type="Proteomes" id="UP001501705"/>
    </source>
</evidence>
<dbReference type="CDD" id="cd03886">
    <property type="entry name" value="M20_Acy1"/>
    <property type="match status" value="1"/>
</dbReference>
<dbReference type="InterPro" id="IPR017439">
    <property type="entry name" value="Amidohydrolase"/>
</dbReference>
<evidence type="ECO:0000259" key="1">
    <source>
        <dbReference type="Pfam" id="PF07687"/>
    </source>
</evidence>
<proteinExistence type="predicted"/>
<dbReference type="NCBIfam" id="TIGR01891">
    <property type="entry name" value="amidohydrolases"/>
    <property type="match status" value="1"/>
</dbReference>
<feature type="domain" description="Peptidase M20 dimerisation" evidence="1">
    <location>
        <begin position="184"/>
        <end position="280"/>
    </location>
</feature>
<comment type="caution">
    <text evidence="2">The sequence shown here is derived from an EMBL/GenBank/DDBJ whole genome shotgun (WGS) entry which is preliminary data.</text>
</comment>
<dbReference type="InterPro" id="IPR036264">
    <property type="entry name" value="Bact_exopeptidase_dim_dom"/>
</dbReference>
<keyword evidence="3" id="KW-1185">Reference proteome</keyword>
<protein>
    <submittedName>
        <fullName evidence="2">Amidohydrolase</fullName>
    </submittedName>
</protein>
<gene>
    <name evidence="2" type="ORF">GCM10009804_15130</name>
</gene>
<dbReference type="Gene3D" id="3.30.70.360">
    <property type="match status" value="1"/>
</dbReference>
<dbReference type="SUPFAM" id="SSF53187">
    <property type="entry name" value="Zn-dependent exopeptidases"/>
    <property type="match status" value="1"/>
</dbReference>
<evidence type="ECO:0000313" key="2">
    <source>
        <dbReference type="EMBL" id="GAA1559281.1"/>
    </source>
</evidence>
<organism evidence="2 3">
    <name type="scientific">Kribbella hippodromi</name>
    <dbReference type="NCBI Taxonomy" id="434347"/>
    <lineage>
        <taxon>Bacteria</taxon>
        <taxon>Bacillati</taxon>
        <taxon>Actinomycetota</taxon>
        <taxon>Actinomycetes</taxon>
        <taxon>Propionibacteriales</taxon>
        <taxon>Kribbellaceae</taxon>
        <taxon>Kribbella</taxon>
    </lineage>
</organism>
<dbReference type="InterPro" id="IPR002933">
    <property type="entry name" value="Peptidase_M20"/>
</dbReference>
<dbReference type="Proteomes" id="UP001501705">
    <property type="component" value="Unassembled WGS sequence"/>
</dbReference>
<dbReference type="Pfam" id="PF07687">
    <property type="entry name" value="M20_dimer"/>
    <property type="match status" value="1"/>
</dbReference>
<reference evidence="2 3" key="1">
    <citation type="journal article" date="2019" name="Int. J. Syst. Evol. Microbiol.">
        <title>The Global Catalogue of Microorganisms (GCM) 10K type strain sequencing project: providing services to taxonomists for standard genome sequencing and annotation.</title>
        <authorList>
            <consortium name="The Broad Institute Genomics Platform"/>
            <consortium name="The Broad Institute Genome Sequencing Center for Infectious Disease"/>
            <person name="Wu L."/>
            <person name="Ma J."/>
        </authorList>
    </citation>
    <scope>NUCLEOTIDE SEQUENCE [LARGE SCALE GENOMIC DNA]</scope>
    <source>
        <strain evidence="2 3">JCM 15572</strain>
    </source>
</reference>